<keyword evidence="1" id="KW-0472">Membrane</keyword>
<dbReference type="AlphaFoldDB" id="A0A2P2MZ18"/>
<accession>A0A2P2MZ18</accession>
<protein>
    <submittedName>
        <fullName evidence="2">Uncharacterized protein</fullName>
    </submittedName>
</protein>
<keyword evidence="1" id="KW-1133">Transmembrane helix</keyword>
<feature type="transmembrane region" description="Helical" evidence="1">
    <location>
        <begin position="12"/>
        <end position="31"/>
    </location>
</feature>
<organism evidence="2">
    <name type="scientific">Rhizophora mucronata</name>
    <name type="common">Asiatic mangrove</name>
    <dbReference type="NCBI Taxonomy" id="61149"/>
    <lineage>
        <taxon>Eukaryota</taxon>
        <taxon>Viridiplantae</taxon>
        <taxon>Streptophyta</taxon>
        <taxon>Embryophyta</taxon>
        <taxon>Tracheophyta</taxon>
        <taxon>Spermatophyta</taxon>
        <taxon>Magnoliopsida</taxon>
        <taxon>eudicotyledons</taxon>
        <taxon>Gunneridae</taxon>
        <taxon>Pentapetalae</taxon>
        <taxon>rosids</taxon>
        <taxon>fabids</taxon>
        <taxon>Malpighiales</taxon>
        <taxon>Rhizophoraceae</taxon>
        <taxon>Rhizophora</taxon>
    </lineage>
</organism>
<sequence>MKSTKNYLEIVHSFFLIISLYMDIYLCLLVCTSEQM</sequence>
<dbReference type="EMBL" id="GGEC01054983">
    <property type="protein sequence ID" value="MBX35467.1"/>
    <property type="molecule type" value="Transcribed_RNA"/>
</dbReference>
<evidence type="ECO:0000313" key="2">
    <source>
        <dbReference type="EMBL" id="MBX35467.1"/>
    </source>
</evidence>
<name>A0A2P2MZ18_RHIMU</name>
<reference evidence="2" key="1">
    <citation type="submission" date="2018-02" db="EMBL/GenBank/DDBJ databases">
        <title>Rhizophora mucronata_Transcriptome.</title>
        <authorList>
            <person name="Meera S.P."/>
            <person name="Sreeshan A."/>
            <person name="Augustine A."/>
        </authorList>
    </citation>
    <scope>NUCLEOTIDE SEQUENCE</scope>
    <source>
        <tissue evidence="2">Leaf</tissue>
    </source>
</reference>
<keyword evidence="1" id="KW-0812">Transmembrane</keyword>
<evidence type="ECO:0000256" key="1">
    <source>
        <dbReference type="SAM" id="Phobius"/>
    </source>
</evidence>
<proteinExistence type="predicted"/>